<dbReference type="EMBL" id="BRXS01000002">
    <property type="protein sequence ID" value="GLC24675.1"/>
    <property type="molecule type" value="Genomic_DNA"/>
</dbReference>
<dbReference type="Gene3D" id="3.40.50.1820">
    <property type="entry name" value="alpha/beta hydrolase"/>
    <property type="match status" value="1"/>
</dbReference>
<keyword evidence="3" id="KW-1185">Reference proteome</keyword>
<dbReference type="AlphaFoldDB" id="A0AA37QE89"/>
<gene>
    <name evidence="2" type="ORF">rosag_11880</name>
</gene>
<dbReference type="PANTHER" id="PTHR48098">
    <property type="entry name" value="ENTEROCHELIN ESTERASE-RELATED"/>
    <property type="match status" value="1"/>
</dbReference>
<evidence type="ECO:0000313" key="3">
    <source>
        <dbReference type="Proteomes" id="UP001161325"/>
    </source>
</evidence>
<dbReference type="InterPro" id="IPR029058">
    <property type="entry name" value="AB_hydrolase_fold"/>
</dbReference>
<evidence type="ECO:0008006" key="4">
    <source>
        <dbReference type="Google" id="ProtNLM"/>
    </source>
</evidence>
<dbReference type="RefSeq" id="WP_284349121.1">
    <property type="nucleotide sequence ID" value="NZ_BRXS01000002.1"/>
</dbReference>
<reference evidence="2" key="1">
    <citation type="submission" date="2022-08" db="EMBL/GenBank/DDBJ databases">
        <title>Draft genome sequencing of Roseisolibacter agri AW1220.</title>
        <authorList>
            <person name="Tobiishi Y."/>
            <person name="Tonouchi A."/>
        </authorList>
    </citation>
    <scope>NUCLEOTIDE SEQUENCE</scope>
    <source>
        <strain evidence="2">AW1220</strain>
    </source>
</reference>
<dbReference type="InterPro" id="IPR050583">
    <property type="entry name" value="Mycobacterial_A85_antigen"/>
</dbReference>
<dbReference type="InterPro" id="IPR000801">
    <property type="entry name" value="Esterase-like"/>
</dbReference>
<dbReference type="Proteomes" id="UP001161325">
    <property type="component" value="Unassembled WGS sequence"/>
</dbReference>
<evidence type="ECO:0000313" key="2">
    <source>
        <dbReference type="EMBL" id="GLC24675.1"/>
    </source>
</evidence>
<organism evidence="2 3">
    <name type="scientific">Roseisolibacter agri</name>
    <dbReference type="NCBI Taxonomy" id="2014610"/>
    <lineage>
        <taxon>Bacteria</taxon>
        <taxon>Pseudomonadati</taxon>
        <taxon>Gemmatimonadota</taxon>
        <taxon>Gemmatimonadia</taxon>
        <taxon>Gemmatimonadales</taxon>
        <taxon>Gemmatimonadaceae</taxon>
        <taxon>Roseisolibacter</taxon>
    </lineage>
</organism>
<protein>
    <recommendedName>
        <fullName evidence="4">Ferri-bacillibactin esterase BesA</fullName>
    </recommendedName>
</protein>
<dbReference type="PANTHER" id="PTHR48098:SF6">
    <property type="entry name" value="FERRI-BACILLIBACTIN ESTERASE BESA"/>
    <property type="match status" value="1"/>
</dbReference>
<dbReference type="Pfam" id="PF00756">
    <property type="entry name" value="Esterase"/>
    <property type="match status" value="1"/>
</dbReference>
<proteinExistence type="predicted"/>
<feature type="signal peptide" evidence="1">
    <location>
        <begin position="1"/>
        <end position="25"/>
    </location>
</feature>
<name>A0AA37QE89_9BACT</name>
<keyword evidence="1" id="KW-0732">Signal</keyword>
<comment type="caution">
    <text evidence="2">The sequence shown here is derived from an EMBL/GenBank/DDBJ whole genome shotgun (WGS) entry which is preliminary data.</text>
</comment>
<dbReference type="SUPFAM" id="SSF53474">
    <property type="entry name" value="alpha/beta-Hydrolases"/>
    <property type="match status" value="1"/>
</dbReference>
<evidence type="ECO:0000256" key="1">
    <source>
        <dbReference type="SAM" id="SignalP"/>
    </source>
</evidence>
<accession>A0AA37QE89</accession>
<feature type="chain" id="PRO_5041426419" description="Ferri-bacillibactin esterase BesA" evidence="1">
    <location>
        <begin position="26"/>
        <end position="294"/>
    </location>
</feature>
<sequence>MPSVDLTRTAALLASLLLAASPGRAQTSAPVPVRKSVPDTIAGVAPLAIGETFTIASTVLGETRRINVYVPPGYDRGPDVRLPVLYMPDGGMAEDFLHVAGLVQVLTGNGGMRPFILVGIENTERRRDMTGPTDVASDRKIAPRVGGSAAFRTFIRAELMPRVRARYRTTGETAIVGESLAGLFVVETFLREPDLFDTYVALDPSLWWNGAQLLAQAGPTLRSRDVGPKTLFLANSDEPQIATHTRQLADVLRDGAFRDLRWHYLPMPEETHATIYHPAALRAFRTLFPPAAPK</sequence>